<evidence type="ECO:0000256" key="2">
    <source>
        <dbReference type="SAM" id="SignalP"/>
    </source>
</evidence>
<dbReference type="AlphaFoldDB" id="A0AA42S5M3"/>
<feature type="region of interest" description="Disordered" evidence="1">
    <location>
        <begin position="31"/>
        <end position="78"/>
    </location>
</feature>
<accession>A0AA42S5M3</accession>
<dbReference type="EMBL" id="JAOCDZ010000015">
    <property type="protein sequence ID" value="MDH0738249.1"/>
    <property type="molecule type" value="Genomic_DNA"/>
</dbReference>
<feature type="compositionally biased region" description="Polar residues" evidence="1">
    <location>
        <begin position="69"/>
        <end position="78"/>
    </location>
</feature>
<proteinExistence type="predicted"/>
<protein>
    <submittedName>
        <fullName evidence="3">Uncharacterized protein</fullName>
    </submittedName>
</protein>
<dbReference type="RefSeq" id="WP_259246230.1">
    <property type="nucleotide sequence ID" value="NZ_CBFGSQ010000077.1"/>
</dbReference>
<feature type="compositionally biased region" description="Low complexity" evidence="1">
    <location>
        <begin position="57"/>
        <end position="68"/>
    </location>
</feature>
<organism evidence="3 4">
    <name type="scientific">Achromobacter spanius</name>
    <dbReference type="NCBI Taxonomy" id="217203"/>
    <lineage>
        <taxon>Bacteria</taxon>
        <taxon>Pseudomonadati</taxon>
        <taxon>Pseudomonadota</taxon>
        <taxon>Betaproteobacteria</taxon>
        <taxon>Burkholderiales</taxon>
        <taxon>Alcaligenaceae</taxon>
        <taxon>Achromobacter</taxon>
    </lineage>
</organism>
<evidence type="ECO:0000313" key="4">
    <source>
        <dbReference type="Proteomes" id="UP001161094"/>
    </source>
</evidence>
<name>A0AA42S5M3_9BURK</name>
<keyword evidence="2" id="KW-0732">Signal</keyword>
<sequence length="78" mass="7629">MTTHSRIAAFLSTSALCLGLAAAPSAFAAGADAQAKAGDSKTHAQHKHHKSDKASAKHAGAKSGAASSMGQSGTTPAK</sequence>
<evidence type="ECO:0000256" key="1">
    <source>
        <dbReference type="SAM" id="MobiDB-lite"/>
    </source>
</evidence>
<evidence type="ECO:0000313" key="3">
    <source>
        <dbReference type="EMBL" id="MDH0738249.1"/>
    </source>
</evidence>
<feature type="chain" id="PRO_5041315259" evidence="2">
    <location>
        <begin position="29"/>
        <end position="78"/>
    </location>
</feature>
<dbReference type="Proteomes" id="UP001161094">
    <property type="component" value="Unassembled WGS sequence"/>
</dbReference>
<reference evidence="3" key="1">
    <citation type="submission" date="2022-09" db="EMBL/GenBank/DDBJ databases">
        <title>Intensive care unit water sources are persistently colonized with multi-drug resistant bacteria and are the site of extensive horizontal gene transfer of antibiotic resistance genes.</title>
        <authorList>
            <person name="Diorio-Toth L."/>
        </authorList>
    </citation>
    <scope>NUCLEOTIDE SEQUENCE</scope>
    <source>
        <strain evidence="3">GD03843</strain>
    </source>
</reference>
<gene>
    <name evidence="3" type="ORF">N5D93_20690</name>
</gene>
<feature type="signal peptide" evidence="2">
    <location>
        <begin position="1"/>
        <end position="28"/>
    </location>
</feature>
<comment type="caution">
    <text evidence="3">The sequence shown here is derived from an EMBL/GenBank/DDBJ whole genome shotgun (WGS) entry which is preliminary data.</text>
</comment>